<dbReference type="GO" id="GO:0003735">
    <property type="term" value="F:structural constituent of ribosome"/>
    <property type="evidence" value="ECO:0007669"/>
    <property type="project" value="InterPro"/>
</dbReference>
<evidence type="ECO:0000256" key="7">
    <source>
        <dbReference type="SAM" id="MobiDB-lite"/>
    </source>
</evidence>
<sequence>MAETQAAKRLREYETIFLVKPDLTDDAVDKLKERVRGIVDREQGKVLRFTVWGKKKTLFPVAKQPRAIYVHTSFLGSGKLVAEIERNLRNLDEVTRYISVKIADEVDPETRPVLEDLKLAGDVEETRPGAPAEREGGGFRGAAEAPDFVGPDAEEDAPEEA</sequence>
<dbReference type="CDD" id="cd00473">
    <property type="entry name" value="bS6"/>
    <property type="match status" value="1"/>
</dbReference>
<dbReference type="HAMAP" id="MF_00360">
    <property type="entry name" value="Ribosomal_bS6"/>
    <property type="match status" value="1"/>
</dbReference>
<evidence type="ECO:0000256" key="2">
    <source>
        <dbReference type="ARBA" id="ARBA00022980"/>
    </source>
</evidence>
<feature type="compositionally biased region" description="Basic and acidic residues" evidence="7">
    <location>
        <begin position="115"/>
        <end position="137"/>
    </location>
</feature>
<gene>
    <name evidence="6 8" type="primary">rpsF</name>
    <name evidence="8" type="ORF">D7V88_26640</name>
</gene>
<comment type="function">
    <text evidence="4 6">Binds together with bS18 to 16S ribosomal RNA.</text>
</comment>
<evidence type="ECO:0000313" key="8">
    <source>
        <dbReference type="EMBL" id="RKG81158.1"/>
    </source>
</evidence>
<evidence type="ECO:0000256" key="3">
    <source>
        <dbReference type="ARBA" id="ARBA00023274"/>
    </source>
</evidence>
<name>A0A3A8IEY8_9BACT</name>
<keyword evidence="2 6" id="KW-0689">Ribosomal protein</keyword>
<reference evidence="9" key="1">
    <citation type="submission" date="2018-09" db="EMBL/GenBank/DDBJ databases">
        <authorList>
            <person name="Livingstone P.G."/>
            <person name="Whitworth D.E."/>
        </authorList>
    </citation>
    <scope>NUCLEOTIDE SEQUENCE [LARGE SCALE GENOMIC DNA]</scope>
    <source>
        <strain evidence="9">CA054A</strain>
    </source>
</reference>
<dbReference type="GO" id="GO:0022627">
    <property type="term" value="C:cytosolic small ribosomal subunit"/>
    <property type="evidence" value="ECO:0007669"/>
    <property type="project" value="TreeGrafter"/>
</dbReference>
<protein>
    <recommendedName>
        <fullName evidence="5 6">Small ribosomal subunit protein bS6</fullName>
    </recommendedName>
</protein>
<dbReference type="Pfam" id="PF01250">
    <property type="entry name" value="Ribosomal_S6"/>
    <property type="match status" value="1"/>
</dbReference>
<comment type="caution">
    <text evidence="8">The sequence shown here is derived from an EMBL/GenBank/DDBJ whole genome shotgun (WGS) entry which is preliminary data.</text>
</comment>
<dbReference type="Proteomes" id="UP000268094">
    <property type="component" value="Unassembled WGS sequence"/>
</dbReference>
<organism evidence="8 9">
    <name type="scientific">Corallococcus terminator</name>
    <dbReference type="NCBI Taxonomy" id="2316733"/>
    <lineage>
        <taxon>Bacteria</taxon>
        <taxon>Pseudomonadati</taxon>
        <taxon>Myxococcota</taxon>
        <taxon>Myxococcia</taxon>
        <taxon>Myxococcales</taxon>
        <taxon>Cystobacterineae</taxon>
        <taxon>Myxococcaceae</taxon>
        <taxon>Corallococcus</taxon>
    </lineage>
</organism>
<feature type="region of interest" description="Disordered" evidence="7">
    <location>
        <begin position="115"/>
        <end position="161"/>
    </location>
</feature>
<dbReference type="PANTHER" id="PTHR21011">
    <property type="entry name" value="MITOCHONDRIAL 28S RIBOSOMAL PROTEIN S6"/>
    <property type="match status" value="1"/>
</dbReference>
<accession>A0A3A8IEY8</accession>
<dbReference type="NCBIfam" id="TIGR00166">
    <property type="entry name" value="S6"/>
    <property type="match status" value="1"/>
</dbReference>
<dbReference type="Gene3D" id="3.30.70.60">
    <property type="match status" value="1"/>
</dbReference>
<keyword evidence="3 6" id="KW-0687">Ribonucleoprotein</keyword>
<dbReference type="AlphaFoldDB" id="A0A3A8IEY8"/>
<comment type="similarity">
    <text evidence="1 6">Belongs to the bacterial ribosomal protein bS6 family.</text>
</comment>
<evidence type="ECO:0000256" key="5">
    <source>
        <dbReference type="ARBA" id="ARBA00035294"/>
    </source>
</evidence>
<dbReference type="GO" id="GO:0070181">
    <property type="term" value="F:small ribosomal subunit rRNA binding"/>
    <property type="evidence" value="ECO:0007669"/>
    <property type="project" value="TreeGrafter"/>
</dbReference>
<feature type="compositionally biased region" description="Acidic residues" evidence="7">
    <location>
        <begin position="152"/>
        <end position="161"/>
    </location>
</feature>
<dbReference type="OrthoDB" id="9812702at2"/>
<proteinExistence type="inferred from homology"/>
<keyword evidence="6" id="KW-0694">RNA-binding</keyword>
<evidence type="ECO:0000256" key="4">
    <source>
        <dbReference type="ARBA" id="ARBA00035104"/>
    </source>
</evidence>
<evidence type="ECO:0000256" key="6">
    <source>
        <dbReference type="HAMAP-Rule" id="MF_00360"/>
    </source>
</evidence>
<evidence type="ECO:0000256" key="1">
    <source>
        <dbReference type="ARBA" id="ARBA00009512"/>
    </source>
</evidence>
<dbReference type="InterPro" id="IPR000529">
    <property type="entry name" value="Ribosomal_bS6"/>
</dbReference>
<dbReference type="InterPro" id="IPR035980">
    <property type="entry name" value="Ribosomal_bS6_sf"/>
</dbReference>
<keyword evidence="9" id="KW-1185">Reference proteome</keyword>
<dbReference type="PANTHER" id="PTHR21011:SF1">
    <property type="entry name" value="SMALL RIBOSOMAL SUBUNIT PROTEIN BS6M"/>
    <property type="match status" value="1"/>
</dbReference>
<evidence type="ECO:0000313" key="9">
    <source>
        <dbReference type="Proteomes" id="UP000268094"/>
    </source>
</evidence>
<dbReference type="EMBL" id="RAVZ01000214">
    <property type="protein sequence ID" value="RKG81158.1"/>
    <property type="molecule type" value="Genomic_DNA"/>
</dbReference>
<dbReference type="RefSeq" id="WP_120538060.1">
    <property type="nucleotide sequence ID" value="NZ_RAVZ01000214.1"/>
</dbReference>
<dbReference type="InterPro" id="IPR020814">
    <property type="entry name" value="Ribosomal_S6_plastid/chlpt"/>
</dbReference>
<dbReference type="GO" id="GO:0006412">
    <property type="term" value="P:translation"/>
    <property type="evidence" value="ECO:0007669"/>
    <property type="project" value="UniProtKB-UniRule"/>
</dbReference>
<dbReference type="SUPFAM" id="SSF54995">
    <property type="entry name" value="Ribosomal protein S6"/>
    <property type="match status" value="1"/>
</dbReference>
<keyword evidence="6" id="KW-0699">rRNA-binding</keyword>
<dbReference type="InterPro" id="IPR014717">
    <property type="entry name" value="Transl_elong_EF1B/ribsomal_bS6"/>
</dbReference>